<dbReference type="PANTHER" id="PTHR33713:SF10">
    <property type="entry name" value="ANTITOXIN YAFN"/>
    <property type="match status" value="1"/>
</dbReference>
<evidence type="ECO:0000313" key="4">
    <source>
        <dbReference type="Proteomes" id="UP000178870"/>
    </source>
</evidence>
<dbReference type="SUPFAM" id="SSF143120">
    <property type="entry name" value="YefM-like"/>
    <property type="match status" value="1"/>
</dbReference>
<protein>
    <recommendedName>
        <fullName evidence="2">Antitoxin</fullName>
    </recommendedName>
</protein>
<dbReference type="PANTHER" id="PTHR33713">
    <property type="entry name" value="ANTITOXIN YAFN-RELATED"/>
    <property type="match status" value="1"/>
</dbReference>
<evidence type="ECO:0000256" key="1">
    <source>
        <dbReference type="ARBA" id="ARBA00009981"/>
    </source>
</evidence>
<evidence type="ECO:0000313" key="3">
    <source>
        <dbReference type="EMBL" id="OGM33052.1"/>
    </source>
</evidence>
<dbReference type="AlphaFoldDB" id="A0A1F7Z0I3"/>
<dbReference type="InterPro" id="IPR006442">
    <property type="entry name" value="Antitoxin_Phd/YefM"/>
</dbReference>
<comment type="function">
    <text evidence="2">Antitoxin component of a type II toxin-antitoxin (TA) system.</text>
</comment>
<evidence type="ECO:0000256" key="2">
    <source>
        <dbReference type="RuleBase" id="RU362080"/>
    </source>
</evidence>
<dbReference type="InterPro" id="IPR036165">
    <property type="entry name" value="YefM-like_sf"/>
</dbReference>
<reference evidence="3 4" key="1">
    <citation type="journal article" date="2016" name="Nat. Commun.">
        <title>Thousands of microbial genomes shed light on interconnected biogeochemical processes in an aquifer system.</title>
        <authorList>
            <person name="Anantharaman K."/>
            <person name="Brown C.T."/>
            <person name="Hug L.A."/>
            <person name="Sharon I."/>
            <person name="Castelle C.J."/>
            <person name="Probst A.J."/>
            <person name="Thomas B.C."/>
            <person name="Singh A."/>
            <person name="Wilkins M.J."/>
            <person name="Karaoz U."/>
            <person name="Brodie E.L."/>
            <person name="Williams K.H."/>
            <person name="Hubbard S.S."/>
            <person name="Banfield J.F."/>
        </authorList>
    </citation>
    <scope>NUCLEOTIDE SEQUENCE [LARGE SCALE GENOMIC DNA]</scope>
</reference>
<dbReference type="Proteomes" id="UP000178870">
    <property type="component" value="Unassembled WGS sequence"/>
</dbReference>
<proteinExistence type="inferred from homology"/>
<dbReference type="Pfam" id="PF02604">
    <property type="entry name" value="PhdYeFM_antitox"/>
    <property type="match status" value="1"/>
</dbReference>
<dbReference type="InterPro" id="IPR051405">
    <property type="entry name" value="phD/YefM_antitoxin"/>
</dbReference>
<organism evidence="3 4">
    <name type="scientific">Candidatus Woesebacteria bacterium RIFCSPHIGHO2_01_FULL_44_21</name>
    <dbReference type="NCBI Taxonomy" id="1802503"/>
    <lineage>
        <taxon>Bacteria</taxon>
        <taxon>Candidatus Woeseibacteriota</taxon>
    </lineage>
</organism>
<comment type="similarity">
    <text evidence="1 2">Belongs to the phD/YefM antitoxin family.</text>
</comment>
<name>A0A1F7Z0I3_9BACT</name>
<dbReference type="EMBL" id="MGGP01000009">
    <property type="protein sequence ID" value="OGM33052.1"/>
    <property type="molecule type" value="Genomic_DNA"/>
</dbReference>
<accession>A0A1F7Z0I3</accession>
<gene>
    <name evidence="3" type="ORF">A2803_02960</name>
</gene>
<comment type="caution">
    <text evidence="3">The sequence shown here is derived from an EMBL/GenBank/DDBJ whole genome shotgun (WGS) entry which is preliminary data.</text>
</comment>
<sequence>MNTVTISELKTRPARAIAESLDYPVAVLRRNKTQAYIVGKELFEKLVAALEDLIDRKAVEKTDFSKGKDFEDIASELGI</sequence>